<dbReference type="AlphaFoldDB" id="A0A0R0M1A1"/>
<gene>
    <name evidence="10" type="ORF">M153_3100044074</name>
</gene>
<dbReference type="InterPro" id="IPR013083">
    <property type="entry name" value="Znf_RING/FYVE/PHD"/>
</dbReference>
<evidence type="ECO:0000313" key="11">
    <source>
        <dbReference type="Proteomes" id="UP000051530"/>
    </source>
</evidence>
<keyword evidence="11" id="KW-1185">Reference proteome</keyword>
<comment type="caution">
    <text evidence="10">The sequence shown here is derived from an EMBL/GenBank/DDBJ whole genome shotgun (WGS) entry which is preliminary data.</text>
</comment>
<feature type="domain" description="RING-CH-type" evidence="9">
    <location>
        <begin position="1"/>
        <end position="89"/>
    </location>
</feature>
<evidence type="ECO:0000256" key="7">
    <source>
        <dbReference type="ARBA" id="ARBA00023136"/>
    </source>
</evidence>
<reference evidence="10 11" key="1">
    <citation type="submission" date="2015-07" db="EMBL/GenBank/DDBJ databases">
        <title>The genome of Pseudoloma neurophilia, a relevant intracellular parasite of the zebrafish.</title>
        <authorList>
            <person name="Ndikumana S."/>
            <person name="Pelin A."/>
            <person name="Sanders J."/>
            <person name="Corradi N."/>
        </authorList>
    </citation>
    <scope>NUCLEOTIDE SEQUENCE [LARGE SCALE GENOMIC DNA]</scope>
    <source>
        <strain evidence="10 11">MK1</strain>
    </source>
</reference>
<dbReference type="PROSITE" id="PS51292">
    <property type="entry name" value="ZF_RING_CH"/>
    <property type="match status" value="1"/>
</dbReference>
<evidence type="ECO:0000256" key="3">
    <source>
        <dbReference type="ARBA" id="ARBA00022723"/>
    </source>
</evidence>
<evidence type="ECO:0000256" key="8">
    <source>
        <dbReference type="SAM" id="Phobius"/>
    </source>
</evidence>
<organism evidence="10 11">
    <name type="scientific">Pseudoloma neurophilia</name>
    <dbReference type="NCBI Taxonomy" id="146866"/>
    <lineage>
        <taxon>Eukaryota</taxon>
        <taxon>Fungi</taxon>
        <taxon>Fungi incertae sedis</taxon>
        <taxon>Microsporidia</taxon>
        <taxon>Pseudoloma</taxon>
    </lineage>
</organism>
<keyword evidence="5" id="KW-0862">Zinc</keyword>
<dbReference type="Pfam" id="PF12906">
    <property type="entry name" value="RINGv"/>
    <property type="match status" value="1"/>
</dbReference>
<keyword evidence="7 8" id="KW-0472">Membrane</keyword>
<dbReference type="InterPro" id="IPR011016">
    <property type="entry name" value="Znf_RING-CH"/>
</dbReference>
<evidence type="ECO:0000256" key="1">
    <source>
        <dbReference type="ARBA" id="ARBA00004141"/>
    </source>
</evidence>
<sequence>MENSVICFFCQDNDELEIFDTDKNDLDINTTRKRPIKGKSYFLEDKWFSPCKCRGSLQYVHRECFKSYIIKTKFSQLKCSTCNTPYKITIKNYLFTRFYDGLTKFLKIFCCISLFFIFAIFAYGFLLGYGLLLLILTRKDKTLFDIIFISGSGMNLTDLNFISMFKSLLFLPVIPIAILQCRPFIFISVFAIISVWIFSNNFFDIFNFSGFIIFPVLFLIYEMFIKILSDWIIIDIDEIPQQNSFFFELILPNFTPGSEKVLSKLMMPFFSIFMTFIIFHTTDMFFVMMTAMIILFISDLLSILYVYLIQRKRLQMIVEEYS</sequence>
<keyword evidence="4" id="KW-0863">Zinc-finger</keyword>
<proteinExistence type="predicted"/>
<evidence type="ECO:0000256" key="4">
    <source>
        <dbReference type="ARBA" id="ARBA00022771"/>
    </source>
</evidence>
<feature type="transmembrane region" description="Helical" evidence="8">
    <location>
        <begin position="105"/>
        <end position="136"/>
    </location>
</feature>
<dbReference type="VEuPathDB" id="MicrosporidiaDB:M153_3100044074"/>
<dbReference type="SUPFAM" id="SSF57850">
    <property type="entry name" value="RING/U-box"/>
    <property type="match status" value="1"/>
</dbReference>
<keyword evidence="3" id="KW-0479">Metal-binding</keyword>
<dbReference type="EMBL" id="LGUB01000006">
    <property type="protein sequence ID" value="KRH95112.1"/>
    <property type="molecule type" value="Genomic_DNA"/>
</dbReference>
<evidence type="ECO:0000256" key="6">
    <source>
        <dbReference type="ARBA" id="ARBA00022989"/>
    </source>
</evidence>
<dbReference type="CDD" id="cd16495">
    <property type="entry name" value="RING_CH-C4HC3_MARCH"/>
    <property type="match status" value="1"/>
</dbReference>
<dbReference type="PANTHER" id="PTHR46283">
    <property type="entry name" value="E3 UBIQUITIN-PROTEIN LIGASE MARCH5"/>
    <property type="match status" value="1"/>
</dbReference>
<dbReference type="GO" id="GO:0008270">
    <property type="term" value="F:zinc ion binding"/>
    <property type="evidence" value="ECO:0007669"/>
    <property type="project" value="UniProtKB-KW"/>
</dbReference>
<keyword evidence="6 8" id="KW-1133">Transmembrane helix</keyword>
<feature type="transmembrane region" description="Helical" evidence="8">
    <location>
        <begin position="205"/>
        <end position="224"/>
    </location>
</feature>
<dbReference type="OrthoDB" id="2190858at2759"/>
<evidence type="ECO:0000259" key="9">
    <source>
        <dbReference type="PROSITE" id="PS51292"/>
    </source>
</evidence>
<evidence type="ECO:0000256" key="2">
    <source>
        <dbReference type="ARBA" id="ARBA00022692"/>
    </source>
</evidence>
<evidence type="ECO:0000313" key="10">
    <source>
        <dbReference type="EMBL" id="KRH95112.1"/>
    </source>
</evidence>
<accession>A0A0R0M1A1</accession>
<evidence type="ECO:0000256" key="5">
    <source>
        <dbReference type="ARBA" id="ARBA00022833"/>
    </source>
</evidence>
<protein>
    <recommendedName>
        <fullName evidence="9">RING-CH-type domain-containing protein</fullName>
    </recommendedName>
</protein>
<name>A0A0R0M1A1_9MICR</name>
<feature type="transmembrane region" description="Helical" evidence="8">
    <location>
        <begin position="169"/>
        <end position="199"/>
    </location>
</feature>
<feature type="transmembrane region" description="Helical" evidence="8">
    <location>
        <begin position="142"/>
        <end position="162"/>
    </location>
</feature>
<comment type="subcellular location">
    <subcellularLocation>
        <location evidence="1">Membrane</location>
        <topology evidence="1">Multi-pass membrane protein</topology>
    </subcellularLocation>
</comment>
<dbReference type="GO" id="GO:0016020">
    <property type="term" value="C:membrane"/>
    <property type="evidence" value="ECO:0007669"/>
    <property type="project" value="UniProtKB-SubCell"/>
</dbReference>
<keyword evidence="2 8" id="KW-0812">Transmembrane</keyword>
<feature type="transmembrane region" description="Helical" evidence="8">
    <location>
        <begin position="285"/>
        <end position="308"/>
    </location>
</feature>
<dbReference type="SMART" id="SM00744">
    <property type="entry name" value="RINGv"/>
    <property type="match status" value="1"/>
</dbReference>
<dbReference type="Gene3D" id="3.30.40.10">
    <property type="entry name" value="Zinc/RING finger domain, C3HC4 (zinc finger)"/>
    <property type="match status" value="1"/>
</dbReference>
<dbReference type="Proteomes" id="UP000051530">
    <property type="component" value="Unassembled WGS sequence"/>
</dbReference>